<dbReference type="AlphaFoldDB" id="A0A4R1FME1"/>
<gene>
    <name evidence="1" type="ORF">DFR71_5068</name>
</gene>
<proteinExistence type="predicted"/>
<sequence length="38" mass="3951">MRSPGYAARGTDSRAPDAAVIPWLTQAVTATGTDEIFG</sequence>
<dbReference type="Proteomes" id="UP000294856">
    <property type="component" value="Unassembled WGS sequence"/>
</dbReference>
<accession>A0A4R1FME1</accession>
<organism evidence="1 2">
    <name type="scientific">Nocardia alba</name>
    <dbReference type="NCBI Taxonomy" id="225051"/>
    <lineage>
        <taxon>Bacteria</taxon>
        <taxon>Bacillati</taxon>
        <taxon>Actinomycetota</taxon>
        <taxon>Actinomycetes</taxon>
        <taxon>Mycobacteriales</taxon>
        <taxon>Nocardiaceae</taxon>
        <taxon>Nocardia</taxon>
    </lineage>
</organism>
<dbReference type="EMBL" id="SMFR01000004">
    <property type="protein sequence ID" value="TCJ94469.1"/>
    <property type="molecule type" value="Genomic_DNA"/>
</dbReference>
<protein>
    <submittedName>
        <fullName evidence="1">Uncharacterized protein</fullName>
    </submittedName>
</protein>
<evidence type="ECO:0000313" key="2">
    <source>
        <dbReference type="Proteomes" id="UP000294856"/>
    </source>
</evidence>
<evidence type="ECO:0000313" key="1">
    <source>
        <dbReference type="EMBL" id="TCJ94469.1"/>
    </source>
</evidence>
<comment type="caution">
    <text evidence="1">The sequence shown here is derived from an EMBL/GenBank/DDBJ whole genome shotgun (WGS) entry which is preliminary data.</text>
</comment>
<name>A0A4R1FME1_9NOCA</name>
<keyword evidence="2" id="KW-1185">Reference proteome</keyword>
<reference evidence="1 2" key="1">
    <citation type="submission" date="2019-03" db="EMBL/GenBank/DDBJ databases">
        <title>Genomic Encyclopedia of Type Strains, Phase IV (KMG-IV): sequencing the most valuable type-strain genomes for metagenomic binning, comparative biology and taxonomic classification.</title>
        <authorList>
            <person name="Goeker M."/>
        </authorList>
    </citation>
    <scope>NUCLEOTIDE SEQUENCE [LARGE SCALE GENOMIC DNA]</scope>
    <source>
        <strain evidence="1 2">DSM 44684</strain>
    </source>
</reference>